<dbReference type="InterPro" id="IPR018490">
    <property type="entry name" value="cNMP-bd_dom_sf"/>
</dbReference>
<keyword evidence="4 10" id="KW-0812">Transmembrane</keyword>
<evidence type="ECO:0000256" key="3">
    <source>
        <dbReference type="ARBA" id="ARBA00022448"/>
    </source>
</evidence>
<dbReference type="Gene3D" id="1.10.287.70">
    <property type="match status" value="1"/>
</dbReference>
<feature type="transmembrane region" description="Helical" evidence="10">
    <location>
        <begin position="172"/>
        <end position="190"/>
    </location>
</feature>
<evidence type="ECO:0000313" key="12">
    <source>
        <dbReference type="EMBL" id="PRQ60429.1"/>
    </source>
</evidence>
<dbReference type="InterPro" id="IPR000595">
    <property type="entry name" value="cNMP-bd_dom"/>
</dbReference>
<dbReference type="EMBL" id="PDCK01000039">
    <property type="protein sequence ID" value="PRQ60429.1"/>
    <property type="molecule type" value="Genomic_DNA"/>
</dbReference>
<dbReference type="Pfam" id="PF00520">
    <property type="entry name" value="Ion_trans"/>
    <property type="match status" value="1"/>
</dbReference>
<evidence type="ECO:0000259" key="11">
    <source>
        <dbReference type="PROSITE" id="PS50042"/>
    </source>
</evidence>
<keyword evidence="7 10" id="KW-0472">Membrane</keyword>
<evidence type="ECO:0000256" key="5">
    <source>
        <dbReference type="ARBA" id="ARBA00022989"/>
    </source>
</evidence>
<organism evidence="12 13">
    <name type="scientific">Rosa chinensis</name>
    <name type="common">China rose</name>
    <dbReference type="NCBI Taxonomy" id="74649"/>
    <lineage>
        <taxon>Eukaryota</taxon>
        <taxon>Viridiplantae</taxon>
        <taxon>Streptophyta</taxon>
        <taxon>Embryophyta</taxon>
        <taxon>Tracheophyta</taxon>
        <taxon>Spermatophyta</taxon>
        <taxon>Magnoliopsida</taxon>
        <taxon>eudicotyledons</taxon>
        <taxon>Gunneridae</taxon>
        <taxon>Pentapetalae</taxon>
        <taxon>rosids</taxon>
        <taxon>fabids</taxon>
        <taxon>Rosales</taxon>
        <taxon>Rosaceae</taxon>
        <taxon>Rosoideae</taxon>
        <taxon>Rosoideae incertae sedis</taxon>
        <taxon>Rosa</taxon>
    </lineage>
</organism>
<feature type="domain" description="Cyclic nucleotide-binding" evidence="11">
    <location>
        <begin position="436"/>
        <end position="510"/>
    </location>
</feature>
<dbReference type="GO" id="GO:0005216">
    <property type="term" value="F:monoatomic ion channel activity"/>
    <property type="evidence" value="ECO:0007669"/>
    <property type="project" value="InterPro"/>
</dbReference>
<evidence type="ECO:0000256" key="2">
    <source>
        <dbReference type="ARBA" id="ARBA00010486"/>
    </source>
</evidence>
<feature type="transmembrane region" description="Helical" evidence="10">
    <location>
        <begin position="140"/>
        <end position="160"/>
    </location>
</feature>
<evidence type="ECO:0000256" key="8">
    <source>
        <dbReference type="ARBA" id="ARBA00023286"/>
    </source>
</evidence>
<keyword evidence="8" id="KW-1071">Ligand-gated ion channel</keyword>
<feature type="transmembrane region" description="Helical" evidence="10">
    <location>
        <begin position="202"/>
        <end position="227"/>
    </location>
</feature>
<feature type="transmembrane region" description="Helical" evidence="10">
    <location>
        <begin position="38"/>
        <end position="60"/>
    </location>
</feature>
<keyword evidence="9" id="KW-0407">Ion channel</keyword>
<name>A0A2P6SP24_ROSCH</name>
<dbReference type="Proteomes" id="UP000238479">
    <property type="component" value="Chromosome 1"/>
</dbReference>
<dbReference type="PANTHER" id="PTHR45651:SF68">
    <property type="entry name" value="ION TRANSPORT DOMAIN-CONTAINING PROTEIN"/>
    <property type="match status" value="1"/>
</dbReference>
<dbReference type="InterPro" id="IPR014710">
    <property type="entry name" value="RmlC-like_jellyroll"/>
</dbReference>
<protein>
    <submittedName>
        <fullName evidence="12">Putative Ion transport domain, predicted ion channel, cNMP-binding protein</fullName>
    </submittedName>
</protein>
<dbReference type="SUPFAM" id="SSF81324">
    <property type="entry name" value="Voltage-gated potassium channels"/>
    <property type="match status" value="1"/>
</dbReference>
<keyword evidence="3" id="KW-0813">Transport</keyword>
<gene>
    <name evidence="12" type="ORF">RchiOBHm_Chr1g0381091</name>
</gene>
<reference evidence="12 13" key="1">
    <citation type="journal article" date="2018" name="Nat. Genet.">
        <title>The Rosa genome provides new insights in the design of modern roses.</title>
        <authorList>
            <person name="Bendahmane M."/>
        </authorList>
    </citation>
    <scope>NUCLEOTIDE SEQUENCE [LARGE SCALE GENOMIC DNA]</scope>
    <source>
        <strain evidence="13">cv. Old Blush</strain>
    </source>
</reference>
<dbReference type="SUPFAM" id="SSF51206">
    <property type="entry name" value="cAMP-binding domain-like"/>
    <property type="match status" value="1"/>
</dbReference>
<evidence type="ECO:0000256" key="10">
    <source>
        <dbReference type="SAM" id="Phobius"/>
    </source>
</evidence>
<keyword evidence="5 10" id="KW-1133">Transmembrane helix</keyword>
<dbReference type="AlphaFoldDB" id="A0A2P6SP24"/>
<evidence type="ECO:0000256" key="7">
    <source>
        <dbReference type="ARBA" id="ARBA00023136"/>
    </source>
</evidence>
<accession>A0A2P6SP24</accession>
<dbReference type="Gene3D" id="2.60.120.10">
    <property type="entry name" value="Jelly Rolls"/>
    <property type="match status" value="1"/>
</dbReference>
<proteinExistence type="inferred from homology"/>
<feature type="transmembrane region" description="Helical" evidence="10">
    <location>
        <begin position="81"/>
        <end position="99"/>
    </location>
</feature>
<dbReference type="InterPro" id="IPR005821">
    <property type="entry name" value="Ion_trans_dom"/>
</dbReference>
<dbReference type="GO" id="GO:0016020">
    <property type="term" value="C:membrane"/>
    <property type="evidence" value="ECO:0007669"/>
    <property type="project" value="UniProtKB-SubCell"/>
</dbReference>
<dbReference type="Gramene" id="PRQ60429">
    <property type="protein sequence ID" value="PRQ60429"/>
    <property type="gene ID" value="RchiOBHm_Chr1g0381091"/>
</dbReference>
<feature type="transmembrane region" description="Helical" evidence="10">
    <location>
        <begin position="329"/>
        <end position="347"/>
    </location>
</feature>
<evidence type="ECO:0000256" key="6">
    <source>
        <dbReference type="ARBA" id="ARBA00023065"/>
    </source>
</evidence>
<evidence type="ECO:0000313" key="13">
    <source>
        <dbReference type="Proteomes" id="UP000238479"/>
    </source>
</evidence>
<comment type="caution">
    <text evidence="12">The sequence shown here is derived from an EMBL/GenBank/DDBJ whole genome shotgun (WGS) entry which is preliminary data.</text>
</comment>
<dbReference type="STRING" id="74649.A0A2P6SP24"/>
<evidence type="ECO:0000256" key="1">
    <source>
        <dbReference type="ARBA" id="ARBA00004141"/>
    </source>
</evidence>
<comment type="similarity">
    <text evidence="2">Belongs to the cyclic nucleotide-gated cation channel (TC 1.A.1.5) family.</text>
</comment>
<dbReference type="PROSITE" id="PS50042">
    <property type="entry name" value="CNMP_BINDING_3"/>
    <property type="match status" value="1"/>
</dbReference>
<evidence type="ECO:0000256" key="9">
    <source>
        <dbReference type="ARBA" id="ARBA00023303"/>
    </source>
</evidence>
<dbReference type="PANTHER" id="PTHR45651">
    <property type="entry name" value="CYCLIC NUCLEOTIDE-GATED ION CHANNEL 15-RELATED-RELATED"/>
    <property type="match status" value="1"/>
</dbReference>
<sequence length="611" mass="70435">MTAGHNTHSEYDRRQSELKKNKSRISSWWTSLWVRGTWWDSIFVASCVIAVSLDPLFFYIPIIDREKKCLQADRQLRTVTLILRSVMDITFIVHIIYQIREAMIAAALDKMAKPKSSDFFKGPFFKRVGAIVDNLSWRSLITDILAVLPIPQVLLLVVFFKMRGSGYLNHRKILNFFLLLQYLARIYRIHLSSKKLTKSHGIWIKGLFNLFLYIFASHVLGAFWYFFSIQRETSCWHRSCGPNCISTFYCDEYKHSDDMVTLITSLNASCPINTTGPFDFGIFLDSLKSNNPASINFPQKLCYSFWWGLRNLSNFGTNLVTSNYVWENLFAILISIIGLLLFLYLIGNVQTFMSMGTAKSEEIRRKIKSKKQVMKEWMEKNCLPAKLRKEIMANIREKLEQDNHADMGDPYSILPSSTKKSLKRALCMSTLRKVPRLEGMNPKVLKMICDYLKPVTYPEHHYVAKVDEPVDQMVLVKEGTMWIYSSNTSTPSKIHRTVENGGIYGDEQLLSWASKDMQHVSFENFPISKENVKCHTKVEGFAIAAKDLKDVATKCKMFWNYDDPREERVASSTIGRTFRRNRNNPNRPATVGVGAATSSRTGIEYLQIERT</sequence>
<keyword evidence="13" id="KW-1185">Reference proteome</keyword>
<evidence type="ECO:0000256" key="4">
    <source>
        <dbReference type="ARBA" id="ARBA00022692"/>
    </source>
</evidence>
<keyword evidence="6" id="KW-0406">Ion transport</keyword>
<comment type="subcellular location">
    <subcellularLocation>
        <location evidence="1">Membrane</location>
        <topology evidence="1">Multi-pass membrane protein</topology>
    </subcellularLocation>
</comment>